<dbReference type="InterPro" id="IPR003647">
    <property type="entry name" value="Intron_nuc_1_rpt"/>
</dbReference>
<dbReference type="AlphaFoldDB" id="A0A2S0U456"/>
<gene>
    <name evidence="6" type="primary">orf235</name>
</gene>
<dbReference type="EMBL" id="MH138077">
    <property type="protein sequence ID" value="AWB36254.1"/>
    <property type="molecule type" value="Genomic_DNA"/>
</dbReference>
<dbReference type="GO" id="GO:0016787">
    <property type="term" value="F:hydrolase activity"/>
    <property type="evidence" value="ECO:0007669"/>
    <property type="project" value="UniProtKB-KW"/>
</dbReference>
<protein>
    <recommendedName>
        <fullName evidence="5">GIY-YIG domain-containing protein</fullName>
    </recommendedName>
</protein>
<evidence type="ECO:0000256" key="2">
    <source>
        <dbReference type="ARBA" id="ARBA00022722"/>
    </source>
</evidence>
<dbReference type="SUPFAM" id="SSF82771">
    <property type="entry name" value="GIY-YIG endonuclease"/>
    <property type="match status" value="1"/>
</dbReference>
<keyword evidence="2" id="KW-0540">Nuclease</keyword>
<evidence type="ECO:0000256" key="1">
    <source>
        <dbReference type="ARBA" id="ARBA00010045"/>
    </source>
</evidence>
<dbReference type="SMART" id="SM00465">
    <property type="entry name" value="GIYc"/>
    <property type="match status" value="1"/>
</dbReference>
<dbReference type="Gene3D" id="3.40.1440.10">
    <property type="entry name" value="GIY-YIG endonuclease"/>
    <property type="match status" value="1"/>
</dbReference>
<keyword evidence="6" id="KW-0496">Mitochondrion</keyword>
<dbReference type="PROSITE" id="PS50164">
    <property type="entry name" value="GIY_YIG"/>
    <property type="match status" value="1"/>
</dbReference>
<dbReference type="Pfam" id="PF07460">
    <property type="entry name" value="NUMOD3"/>
    <property type="match status" value="2"/>
</dbReference>
<dbReference type="GO" id="GO:0003677">
    <property type="term" value="F:DNA binding"/>
    <property type="evidence" value="ECO:0007669"/>
    <property type="project" value="InterPro"/>
</dbReference>
<dbReference type="NCBIfam" id="TIGR01453">
    <property type="entry name" value="grpIintron_endo"/>
    <property type="match status" value="1"/>
</dbReference>
<evidence type="ECO:0000256" key="4">
    <source>
        <dbReference type="ARBA" id="ARBA00022801"/>
    </source>
</evidence>
<geneLocation type="mitochondrion" evidence="6"/>
<evidence type="ECO:0000256" key="3">
    <source>
        <dbReference type="ARBA" id="ARBA00022759"/>
    </source>
</evidence>
<comment type="similarity">
    <text evidence="1">To endonucleases of group I introns of fungi and phage.</text>
</comment>
<evidence type="ECO:0000313" key="6">
    <source>
        <dbReference type="EMBL" id="AWB36254.1"/>
    </source>
</evidence>
<dbReference type="InterPro" id="IPR000305">
    <property type="entry name" value="GIY-YIG_endonuc"/>
</dbReference>
<keyword evidence="4" id="KW-0378">Hydrolase</keyword>
<dbReference type="GO" id="GO:0004519">
    <property type="term" value="F:endonuclease activity"/>
    <property type="evidence" value="ECO:0007669"/>
    <property type="project" value="UniProtKB-KW"/>
</dbReference>
<organism evidence="6">
    <name type="scientific">Lactarius sp.</name>
    <name type="common">in: basidiomycete fungi</name>
    <dbReference type="NCBI Taxonomy" id="1886493"/>
    <lineage>
        <taxon>Eukaryota</taxon>
        <taxon>Fungi</taxon>
        <taxon>Dikarya</taxon>
        <taxon>Basidiomycota</taxon>
        <taxon>Agaricomycotina</taxon>
        <taxon>Agaricomycetes</taxon>
        <taxon>Russulales</taxon>
        <taxon>Russulaceae</taxon>
        <taxon>Lactarius</taxon>
    </lineage>
</organism>
<dbReference type="InterPro" id="IPR003611">
    <property type="entry name" value="NUMOD3"/>
</dbReference>
<dbReference type="SMART" id="SM00496">
    <property type="entry name" value="IENR2"/>
    <property type="match status" value="3"/>
</dbReference>
<feature type="domain" description="GIY-YIG" evidence="5">
    <location>
        <begin position="22"/>
        <end position="108"/>
    </location>
</feature>
<dbReference type="InterPro" id="IPR035901">
    <property type="entry name" value="GIY-YIG_endonuc_sf"/>
</dbReference>
<dbReference type="SMART" id="SM00497">
    <property type="entry name" value="IENR1"/>
    <property type="match status" value="1"/>
</dbReference>
<accession>A0A2S0U456</accession>
<dbReference type="InterPro" id="IPR006350">
    <property type="entry name" value="Intron_endoG1"/>
</dbReference>
<name>A0A2S0U456_9AGAM</name>
<evidence type="ECO:0000259" key="5">
    <source>
        <dbReference type="PROSITE" id="PS50164"/>
    </source>
</evidence>
<reference evidence="6" key="1">
    <citation type="journal article" date="2018" name="Int. J. Biol. Macromol.">
        <title>Characterization and comparative mitogenomic analysis of six newly sequenced mitochondrial genomes from ectomycorrhizal fungi (Russula) and phylogenetic analysis of the Agaricomycetes.</title>
        <authorList>
            <person name="Li Q."/>
            <person name="Wang Q."/>
            <person name="Chen C."/>
            <person name="Jin X."/>
            <person name="Chen Z."/>
            <person name="Xiong C."/>
            <person name="Li P."/>
            <person name="Zhao J."/>
            <person name="Huang W."/>
        </authorList>
    </citation>
    <scope>NUCLEOTIDE SEQUENCE</scope>
    <source>
        <strain evidence="6">S48</strain>
    </source>
</reference>
<proteinExistence type="predicted"/>
<sequence>MKPLKTYRDLSNTNLLKKDLSNLGGVYGLKHIKSSKQYIGSSKNLYSRLMDHIKGRYSNLRLQRSIKKYGLKSFNIVIYYFHKDPAVLLTEIETTVISAFPFSSLFNFKKEANSMLGYKHTKQAIEKMKSRFVNKINHPMFGKTHDKVTLNLISKPGKLDPMFGKTQSECTKNLMSIKKSIRPLGLYDKNYNIIEKYSNQVELANKFNVHKITVSRYIKSGKLFKGKFYIREIKN</sequence>
<dbReference type="SUPFAM" id="SSF64496">
    <property type="entry name" value="DNA-binding domain of intron-encoded endonucleases"/>
    <property type="match status" value="1"/>
</dbReference>
<keyword evidence="3" id="KW-0255">Endonuclease</keyword>
<dbReference type="Pfam" id="PF01541">
    <property type="entry name" value="GIY-YIG"/>
    <property type="match status" value="1"/>
</dbReference>